<dbReference type="Gene3D" id="3.40.50.980">
    <property type="match status" value="4"/>
</dbReference>
<dbReference type="Pfam" id="PF13193">
    <property type="entry name" value="AMP-binding_C"/>
    <property type="match status" value="2"/>
</dbReference>
<proteinExistence type="predicted"/>
<sequence length="2036" mass="217752">MIKTGLLHTDHLVPVQALVAAHAAKHPAAVAVVGDGRGLSFGELDAWSNRLAGHLRERGVTAETPVAVCVPRSAEFVVALLAVLKAGGAYLTLDPEAPSDRTAAMIADAGCPVALVVAATAGRLGGCVEVAVDADLPVAGNDHSATTSADQAACLFYTSGSTGRPKGVVVTHGNLAAFVRTPRWDHAERRVTALVSALGFDAVTYDLWPTLARGGTVVIPSSDRLDTHVLAELVAEHGITDMFLTSVWFAQVAAVQPDCFLGVRSVMAGGDVVSPQAMTAVMESCPGLTVSNVYGPTECTTFSTVHDLIRAPEGSVPIGIGLPGVRVRVLDENLIETRDGEVGEIYIGGPQVARGYLGQQALTATRFVADPYGLPGSRMYRTGDLARRRADGVLEFAGRNDDQVKIRGHRIEPGEVEAVVGALPGVTQAAVLVRDKQLVAYVVGAHDEAGVREDLGRALPDYMVPSAIVLMDRLPMTANGKLDRAALPQPTRPQTTAGRAPTTREEQVITSIFAEVLGLASVGVDDDFFHLGGDSITAMHVVSRARREDVALTSQDVFRYRSAAGLAATAAKAVAPQADLLHQSATGPVGMPPIMHWLRDQRAGVDEFNHAVLLETPADATQDRLVAALQALLDHHDALRMRVPRLAGGAVWTPQIVAPGEVDAATCLSTVDIRGIHDLAEVVDAARVRVQGELDPQTGAMVRAVWFDAGDAPGRLLLMVHHIVVDGVSWRIMLPDLARAYAGKSLLWGGSAPYRQWVEELTGRANDPALLDQLTDWCAVLDAPVRPWSQPLDPARDTIGTSETLTITLPADVTRALLTEAPAHLGGTTEEVLLTALAVAVGAWRGDDTLLFDTESHGRGSSSLEVSSTVGWFTSMFPARLTCRDTAPARMFEVVRREWRALPEDTAGYGLLRHLNPQTAQALAFFPPRPLLFNYLGRFSMPGESWPLAAEAPLLGIHRADDMPLSHLLEVNSAVDDRTGEPEFTATWRWTPRLLDRDSVQELAGLWTRALERLAGVQSRPAGEVWPVSPLQEGLLFHAAHASGAPDPYAVQTFLELSGPVDAEALRTALNQLLVLHPALRAGFHHDADGRAVQTVPPTTEFPLQVVDLTHLPAARRPAELERVAAEDRARQFDLAAPPLLRAVLVRSDTETWRLILSYHHVLMDGWSMQVMLADLAALYSGADVPSRPSGRAYLEDLLGRERTNALTAWRNLLTGVDEPTLLTPVHSGPFGELPATETVALPEDVTTALRAQAQRGALSLNTLVLGAWGLTLAQLTGRTDVVFGTVVADRPPHLDGVEQMVSLMNNAVPVRIDTATHDTWAGLLAGLQEQRTELMAHQHLGLAEITQATGLRELFDSVVVLETYTDAFIAELGRGVSVTRTQVNNGTHYPLCLLVSPGKQITVRVQHQPGWLRPDAARAIGQRLLDVLSAMANNLERSCATPALTAAPAPTSTDVTAAPPVLDRIRAHAPEAIAIRDSNGSVTYGELDEASTRLAHVLISRGIRPESVVALCLRRGRDAVTAMLAVLKAGGAYLHLDPRHPAERLARLVADTRPALLLSHQEFASALSEVDESVPSLHFDSADALAGSATTTPEVVVRDEHPAYVVHTSGTQGVPKAVVFTVGALNKLVDWHEQRFPAEPDAVTAQFTSMAFDVATQEVFTALAAGKTLAVPDADTRADAAAWTKWLRDNEVTELFAPTPVLAALCEFADGERETLPKLRHIVQAGEALVLTEQMRALCAGKALHNHYGPAETHVVTAVHVDGEPESWPHRPSIGAAVPGTRVHLLDAGLVPVPDGLVGEIYLGGPQVARGYLGKPALTSSRFVPDPYGPPGSRMYRTGDLARRGPDGSLEFLGRNDDQVKIRGHRIEPAEVQAAVSALPGVVQAAVVAHTDERGGKRLTAYVVSTGTGDAASVREQLSTRLPDFMVPSAVVFLDRMPLTTNGKVDRRALPAPPDPVGDVSREPRTYEETVITKAFAEVLGVPVVGVEDDFFHLGGHSLLAARLLQRLRDQLGRPVELAQIMALPTPAALAAELS</sequence>
<dbReference type="SUPFAM" id="SSF47336">
    <property type="entry name" value="ACP-like"/>
    <property type="match status" value="2"/>
</dbReference>
<dbReference type="InterPro" id="IPR020845">
    <property type="entry name" value="AMP-binding_CS"/>
</dbReference>
<dbReference type="InterPro" id="IPR023213">
    <property type="entry name" value="CAT-like_dom_sf"/>
</dbReference>
<dbReference type="Pfam" id="PF00550">
    <property type="entry name" value="PP-binding"/>
    <property type="match status" value="2"/>
</dbReference>
<dbReference type="Gene3D" id="3.40.50.1820">
    <property type="entry name" value="alpha/beta hydrolase"/>
    <property type="match status" value="1"/>
</dbReference>
<dbReference type="InterPro" id="IPR006162">
    <property type="entry name" value="Ppantetheine_attach_site"/>
</dbReference>
<comment type="caution">
    <text evidence="6">The sequence shown here is derived from an EMBL/GenBank/DDBJ whole genome shotgun (WGS) entry which is preliminary data.</text>
</comment>
<dbReference type="Proteomes" id="UP001589693">
    <property type="component" value="Unassembled WGS sequence"/>
</dbReference>
<dbReference type="Gene3D" id="3.30.300.30">
    <property type="match status" value="2"/>
</dbReference>
<keyword evidence="7" id="KW-1185">Reference proteome</keyword>
<dbReference type="SUPFAM" id="SSF56801">
    <property type="entry name" value="Acetyl-CoA synthetase-like"/>
    <property type="match status" value="2"/>
</dbReference>
<dbReference type="InterPro" id="IPR025110">
    <property type="entry name" value="AMP-bd_C"/>
</dbReference>
<protein>
    <submittedName>
        <fullName evidence="6">Amino acid adenylation domain-containing protein</fullName>
    </submittedName>
</protein>
<dbReference type="SUPFAM" id="SSF52777">
    <property type="entry name" value="CoA-dependent acyltransferases"/>
    <property type="match status" value="4"/>
</dbReference>
<evidence type="ECO:0000313" key="7">
    <source>
        <dbReference type="Proteomes" id="UP001589693"/>
    </source>
</evidence>
<keyword evidence="2" id="KW-0596">Phosphopantetheine</keyword>
<evidence type="ECO:0000256" key="1">
    <source>
        <dbReference type="ARBA" id="ARBA00001957"/>
    </source>
</evidence>
<dbReference type="PANTHER" id="PTHR45527:SF1">
    <property type="entry name" value="FATTY ACID SYNTHASE"/>
    <property type="match status" value="1"/>
</dbReference>
<dbReference type="InterPro" id="IPR036736">
    <property type="entry name" value="ACP-like_sf"/>
</dbReference>
<dbReference type="Gene3D" id="2.30.38.10">
    <property type="entry name" value="Luciferase, Domain 3"/>
    <property type="match status" value="2"/>
</dbReference>
<dbReference type="InterPro" id="IPR001242">
    <property type="entry name" value="Condensation_dom"/>
</dbReference>
<dbReference type="InterPro" id="IPR010071">
    <property type="entry name" value="AA_adenyl_dom"/>
</dbReference>
<feature type="domain" description="Carrier" evidence="5">
    <location>
        <begin position="1964"/>
        <end position="2036"/>
    </location>
</feature>
<dbReference type="InterPro" id="IPR029058">
    <property type="entry name" value="AB_hydrolase_fold"/>
</dbReference>
<feature type="region of interest" description="Disordered" evidence="4">
    <location>
        <begin position="484"/>
        <end position="504"/>
    </location>
</feature>
<dbReference type="Gene3D" id="3.30.559.10">
    <property type="entry name" value="Chloramphenicol acetyltransferase-like domain"/>
    <property type="match status" value="2"/>
</dbReference>
<dbReference type="CDD" id="cd12117">
    <property type="entry name" value="A_NRPS_Srf_like"/>
    <property type="match status" value="1"/>
</dbReference>
<organism evidence="6 7">
    <name type="scientific">Allokutzneria oryzae</name>
    <dbReference type="NCBI Taxonomy" id="1378989"/>
    <lineage>
        <taxon>Bacteria</taxon>
        <taxon>Bacillati</taxon>
        <taxon>Actinomycetota</taxon>
        <taxon>Actinomycetes</taxon>
        <taxon>Pseudonocardiales</taxon>
        <taxon>Pseudonocardiaceae</taxon>
        <taxon>Allokutzneria</taxon>
    </lineage>
</organism>
<dbReference type="InterPro" id="IPR009081">
    <property type="entry name" value="PP-bd_ACP"/>
</dbReference>
<dbReference type="PROSITE" id="PS50075">
    <property type="entry name" value="CARRIER"/>
    <property type="match status" value="2"/>
</dbReference>
<dbReference type="Pfam" id="PF00668">
    <property type="entry name" value="Condensation"/>
    <property type="match status" value="2"/>
</dbReference>
<reference evidence="6 7" key="1">
    <citation type="submission" date="2024-09" db="EMBL/GenBank/DDBJ databases">
        <authorList>
            <person name="Sun Q."/>
            <person name="Mori K."/>
        </authorList>
    </citation>
    <scope>NUCLEOTIDE SEQUENCE [LARGE SCALE GENOMIC DNA]</scope>
    <source>
        <strain evidence="6 7">TBRC 7907</strain>
    </source>
</reference>
<dbReference type="Pfam" id="PF00501">
    <property type="entry name" value="AMP-binding"/>
    <property type="match status" value="2"/>
</dbReference>
<evidence type="ECO:0000313" key="6">
    <source>
        <dbReference type="EMBL" id="MFB9905583.1"/>
    </source>
</evidence>
<comment type="cofactor">
    <cofactor evidence="1">
        <name>pantetheine 4'-phosphate</name>
        <dbReference type="ChEBI" id="CHEBI:47942"/>
    </cofactor>
</comment>
<dbReference type="Gene3D" id="1.10.1200.10">
    <property type="entry name" value="ACP-like"/>
    <property type="match status" value="1"/>
</dbReference>
<evidence type="ECO:0000256" key="2">
    <source>
        <dbReference type="ARBA" id="ARBA00022450"/>
    </source>
</evidence>
<keyword evidence="3" id="KW-0597">Phosphoprotein</keyword>
<accession>A0ABV5ZXI1</accession>
<dbReference type="InterPro" id="IPR020806">
    <property type="entry name" value="PKS_PP-bd"/>
</dbReference>
<gene>
    <name evidence="6" type="ORF">ACFFQA_16745</name>
</gene>
<evidence type="ECO:0000256" key="3">
    <source>
        <dbReference type="ARBA" id="ARBA00022553"/>
    </source>
</evidence>
<dbReference type="PANTHER" id="PTHR45527">
    <property type="entry name" value="NONRIBOSOMAL PEPTIDE SYNTHETASE"/>
    <property type="match status" value="1"/>
</dbReference>
<dbReference type="InterPro" id="IPR045851">
    <property type="entry name" value="AMP-bd_C_sf"/>
</dbReference>
<dbReference type="PROSITE" id="PS00455">
    <property type="entry name" value="AMP_BINDING"/>
    <property type="match status" value="1"/>
</dbReference>
<dbReference type="InterPro" id="IPR000873">
    <property type="entry name" value="AMP-dep_synth/lig_dom"/>
</dbReference>
<evidence type="ECO:0000259" key="5">
    <source>
        <dbReference type="PROSITE" id="PS50075"/>
    </source>
</evidence>
<evidence type="ECO:0000256" key="4">
    <source>
        <dbReference type="SAM" id="MobiDB-lite"/>
    </source>
</evidence>
<dbReference type="Gene3D" id="3.30.559.30">
    <property type="entry name" value="Nonribosomal peptide synthetase, condensation domain"/>
    <property type="match status" value="2"/>
</dbReference>
<dbReference type="NCBIfam" id="TIGR01733">
    <property type="entry name" value="AA-adenyl-dom"/>
    <property type="match status" value="2"/>
</dbReference>
<feature type="domain" description="Carrier" evidence="5">
    <location>
        <begin position="500"/>
        <end position="574"/>
    </location>
</feature>
<dbReference type="PROSITE" id="PS00012">
    <property type="entry name" value="PHOSPHOPANTETHEINE"/>
    <property type="match status" value="2"/>
</dbReference>
<dbReference type="RefSeq" id="WP_377852886.1">
    <property type="nucleotide sequence ID" value="NZ_JBHLZU010000014.1"/>
</dbReference>
<name>A0ABV5ZXI1_9PSEU</name>
<dbReference type="SMART" id="SM00823">
    <property type="entry name" value="PKS_PP"/>
    <property type="match status" value="2"/>
</dbReference>
<dbReference type="EMBL" id="JBHLZU010000014">
    <property type="protein sequence ID" value="MFB9905583.1"/>
    <property type="molecule type" value="Genomic_DNA"/>
</dbReference>